<dbReference type="RefSeq" id="WP_168836825.1">
    <property type="nucleotide sequence ID" value="NZ_JABAIK010000011.1"/>
</dbReference>
<dbReference type="SMART" id="SM00858">
    <property type="entry name" value="SAF"/>
    <property type="match status" value="1"/>
</dbReference>
<dbReference type="Gene3D" id="3.90.1210.10">
    <property type="entry name" value="Antifreeze-like/N-acetylneuraminic acid synthase C-terminal domain"/>
    <property type="match status" value="1"/>
</dbReference>
<dbReference type="Pfam" id="PF13144">
    <property type="entry name" value="ChapFlgA"/>
    <property type="match status" value="1"/>
</dbReference>
<dbReference type="InterPro" id="IPR017585">
    <property type="entry name" value="SAF_FlgA"/>
</dbReference>
<keyword evidence="10" id="KW-1185">Reference proteome</keyword>
<keyword evidence="9" id="KW-0969">Cilium</keyword>
<keyword evidence="7" id="KW-1005">Bacterial flagellum biogenesis</keyword>
<evidence type="ECO:0000313" key="10">
    <source>
        <dbReference type="Proteomes" id="UP000535589"/>
    </source>
</evidence>
<dbReference type="InterPro" id="IPR039246">
    <property type="entry name" value="Flagellar_FlgA"/>
</dbReference>
<dbReference type="EMBL" id="JABAIK010000011">
    <property type="protein sequence ID" value="NLS13737.1"/>
    <property type="molecule type" value="Genomic_DNA"/>
</dbReference>
<accession>A0A7X8TRN9</accession>
<keyword evidence="9" id="KW-0282">Flagellum</keyword>
<feature type="domain" description="SAF" evidence="8">
    <location>
        <begin position="103"/>
        <end position="164"/>
    </location>
</feature>
<keyword evidence="9" id="KW-0966">Cell projection</keyword>
<reference evidence="9 10" key="1">
    <citation type="submission" date="2020-04" db="EMBL/GenBank/DDBJ databases">
        <title>Vibrio sp. SM6, a novel species isolated from seawater.</title>
        <authorList>
            <person name="Wang X."/>
        </authorList>
    </citation>
    <scope>NUCLEOTIDE SEQUENCE [LARGE SCALE GENOMIC DNA]</scope>
    <source>
        <strain evidence="9 10">SM6</strain>
    </source>
</reference>
<keyword evidence="4" id="KW-0732">Signal</keyword>
<dbReference type="PANTHER" id="PTHR36307">
    <property type="entry name" value="FLAGELLA BASAL BODY P-RING FORMATION PROTEIN FLGA"/>
    <property type="match status" value="1"/>
</dbReference>
<evidence type="ECO:0000256" key="7">
    <source>
        <dbReference type="RuleBase" id="RU362063"/>
    </source>
</evidence>
<dbReference type="PANTHER" id="PTHR36307:SF1">
    <property type="entry name" value="FLAGELLA BASAL BODY P-RING FORMATION PROTEIN FLGA"/>
    <property type="match status" value="1"/>
</dbReference>
<evidence type="ECO:0000256" key="3">
    <source>
        <dbReference type="ARBA" id="ARBA00014754"/>
    </source>
</evidence>
<comment type="subcellular location">
    <subcellularLocation>
        <location evidence="1 7">Periplasm</location>
    </subcellularLocation>
</comment>
<evidence type="ECO:0000313" key="9">
    <source>
        <dbReference type="EMBL" id="NLS13737.1"/>
    </source>
</evidence>
<dbReference type="Proteomes" id="UP000535589">
    <property type="component" value="Unassembled WGS sequence"/>
</dbReference>
<dbReference type="CDD" id="cd11614">
    <property type="entry name" value="SAF_CpaB_FlgA_like"/>
    <property type="match status" value="1"/>
</dbReference>
<evidence type="ECO:0000256" key="5">
    <source>
        <dbReference type="ARBA" id="ARBA00022764"/>
    </source>
</evidence>
<dbReference type="NCBIfam" id="TIGR03170">
    <property type="entry name" value="flgA_cterm"/>
    <property type="match status" value="1"/>
</dbReference>
<dbReference type="InterPro" id="IPR013974">
    <property type="entry name" value="SAF"/>
</dbReference>
<sequence length="227" mass="25377">MGLLDQAQAQTLSVESLTQWVEQSFEREVQTLAATQKWSDYQLDFDVRVPTAANHLPRCSVPLTSTGRDQHALPIGYLKRAISCDSPNQNWRINVTIRSTLTLPVAVVKTTVERDETLSLTHVALEKRTLNRGSLFFTDLTLLADFRATRRLRPGQVVLANQLERVPLVSKGNQVVITARQGDFSATMKGEALEEGHHGAQISVRNLSSNTIIKAWVSGRDRVETRF</sequence>
<dbReference type="GO" id="GO:0044780">
    <property type="term" value="P:bacterial-type flagellum assembly"/>
    <property type="evidence" value="ECO:0007669"/>
    <property type="project" value="InterPro"/>
</dbReference>
<organism evidence="9 10">
    <name type="scientific">Vibrio agarilyticus</name>
    <dbReference type="NCBI Taxonomy" id="2726741"/>
    <lineage>
        <taxon>Bacteria</taxon>
        <taxon>Pseudomonadati</taxon>
        <taxon>Pseudomonadota</taxon>
        <taxon>Gammaproteobacteria</taxon>
        <taxon>Vibrionales</taxon>
        <taxon>Vibrionaceae</taxon>
        <taxon>Vibrio</taxon>
    </lineage>
</organism>
<comment type="function">
    <text evidence="6 7">Involved in the assembly process of the P-ring formation. It may associate with FlgF on the rod constituting a structure essential for the P-ring assembly or may act as a modulator protein for the P-ring assembly.</text>
</comment>
<evidence type="ECO:0000259" key="8">
    <source>
        <dbReference type="SMART" id="SM00858"/>
    </source>
</evidence>
<dbReference type="AlphaFoldDB" id="A0A7X8TRN9"/>
<dbReference type="Gene3D" id="2.30.30.760">
    <property type="match status" value="1"/>
</dbReference>
<proteinExistence type="inferred from homology"/>
<comment type="similarity">
    <text evidence="2 7">Belongs to the FlgA family.</text>
</comment>
<gene>
    <name evidence="9" type="primary">flgA</name>
    <name evidence="9" type="ORF">HGP28_12620</name>
</gene>
<name>A0A7X8TRN9_9VIBR</name>
<evidence type="ECO:0000256" key="1">
    <source>
        <dbReference type="ARBA" id="ARBA00004418"/>
    </source>
</evidence>
<evidence type="ECO:0000256" key="6">
    <source>
        <dbReference type="ARBA" id="ARBA00025643"/>
    </source>
</evidence>
<protein>
    <recommendedName>
        <fullName evidence="3 7">Flagella basal body P-ring formation protein FlgA</fullName>
    </recommendedName>
</protein>
<evidence type="ECO:0000256" key="4">
    <source>
        <dbReference type="ARBA" id="ARBA00022729"/>
    </source>
</evidence>
<comment type="caution">
    <text evidence="9">The sequence shown here is derived from an EMBL/GenBank/DDBJ whole genome shotgun (WGS) entry which is preliminary data.</text>
</comment>
<dbReference type="GO" id="GO:0042597">
    <property type="term" value="C:periplasmic space"/>
    <property type="evidence" value="ECO:0007669"/>
    <property type="project" value="UniProtKB-SubCell"/>
</dbReference>
<evidence type="ECO:0000256" key="2">
    <source>
        <dbReference type="ARBA" id="ARBA00010474"/>
    </source>
</evidence>
<keyword evidence="5 7" id="KW-0574">Periplasm</keyword>